<keyword evidence="4 8" id="KW-0210">Decarboxylase</keyword>
<accession>A0ABT9YDJ3</accession>
<keyword evidence="3 8" id="KW-0028">Amino-acid biosynthesis</keyword>
<evidence type="ECO:0000256" key="8">
    <source>
        <dbReference type="HAMAP-Rule" id="MF_00134"/>
    </source>
</evidence>
<dbReference type="Proteomes" id="UP001225034">
    <property type="component" value="Unassembled WGS sequence"/>
</dbReference>
<keyword evidence="6 8" id="KW-0057">Aromatic amino acid biosynthesis</keyword>
<dbReference type="NCBIfam" id="NF001377">
    <property type="entry name" value="PRK00278.2-4"/>
    <property type="match status" value="1"/>
</dbReference>
<dbReference type="EC" id="4.1.1.48" evidence="8"/>
<dbReference type="HAMAP" id="MF_00134_B">
    <property type="entry name" value="IGPS_B"/>
    <property type="match status" value="1"/>
</dbReference>
<comment type="pathway">
    <text evidence="2 8">Amino-acid biosynthesis; L-tryptophan biosynthesis; L-tryptophan from chorismate: step 4/5.</text>
</comment>
<dbReference type="Gene3D" id="3.20.20.70">
    <property type="entry name" value="Aldolase class I"/>
    <property type="match status" value="1"/>
</dbReference>
<dbReference type="Pfam" id="PF00218">
    <property type="entry name" value="IGPS"/>
    <property type="match status" value="1"/>
</dbReference>
<gene>
    <name evidence="8" type="primary">trpC</name>
    <name evidence="10" type="ORF">J2S05_000698</name>
</gene>
<sequence>MLETILKTKKQEIDTLSMPAYEQVEKRSLYQAIKHPTRTVGLIAEVKKASPSKGLIRADFHPVDIAKTYEAAGADAISVLTDQHYFKGHRDFLTAIKKETSIPIMRKDFIIDELQVEESLRIGADAILLIAGTVPDQKLFELYQSAHEKGMQCLVEVHAASELSSLLSVFTPELIGINNRNLKTFETSLSQTEEIASLVPQQCTFISESGIHTFEDVTRVQKAGAGGVLVGESFMRAETPSIGITNLFGESNDETTS</sequence>
<dbReference type="GO" id="GO:0004425">
    <property type="term" value="F:indole-3-glycerol-phosphate synthase activity"/>
    <property type="evidence" value="ECO:0007669"/>
    <property type="project" value="UniProtKB-EC"/>
</dbReference>
<evidence type="ECO:0000259" key="9">
    <source>
        <dbReference type="Pfam" id="PF00218"/>
    </source>
</evidence>
<dbReference type="SUPFAM" id="SSF51366">
    <property type="entry name" value="Ribulose-phoshate binding barrel"/>
    <property type="match status" value="1"/>
</dbReference>
<proteinExistence type="inferred from homology"/>
<comment type="catalytic activity">
    <reaction evidence="1 8">
        <text>1-(2-carboxyphenylamino)-1-deoxy-D-ribulose 5-phosphate + H(+) = (1S,2R)-1-C-(indol-3-yl)glycerol 3-phosphate + CO2 + H2O</text>
        <dbReference type="Rhea" id="RHEA:23476"/>
        <dbReference type="ChEBI" id="CHEBI:15377"/>
        <dbReference type="ChEBI" id="CHEBI:15378"/>
        <dbReference type="ChEBI" id="CHEBI:16526"/>
        <dbReference type="ChEBI" id="CHEBI:58613"/>
        <dbReference type="ChEBI" id="CHEBI:58866"/>
        <dbReference type="EC" id="4.1.1.48"/>
    </reaction>
</comment>
<evidence type="ECO:0000256" key="7">
    <source>
        <dbReference type="ARBA" id="ARBA00023239"/>
    </source>
</evidence>
<dbReference type="InterPro" id="IPR011060">
    <property type="entry name" value="RibuloseP-bd_barrel"/>
</dbReference>
<dbReference type="PANTHER" id="PTHR22854:SF2">
    <property type="entry name" value="INDOLE-3-GLYCEROL-PHOSPHATE SYNTHASE"/>
    <property type="match status" value="1"/>
</dbReference>
<comment type="similarity">
    <text evidence="8">Belongs to the TrpC family.</text>
</comment>
<dbReference type="InterPro" id="IPR001468">
    <property type="entry name" value="Indole-3-GlycerolPSynthase_CS"/>
</dbReference>
<dbReference type="InterPro" id="IPR013785">
    <property type="entry name" value="Aldolase_TIM"/>
</dbReference>
<evidence type="ECO:0000256" key="2">
    <source>
        <dbReference type="ARBA" id="ARBA00004696"/>
    </source>
</evidence>
<dbReference type="PROSITE" id="PS00614">
    <property type="entry name" value="IGPS"/>
    <property type="match status" value="1"/>
</dbReference>
<dbReference type="EMBL" id="JAUSUA010000001">
    <property type="protein sequence ID" value="MDQ0205924.1"/>
    <property type="molecule type" value="Genomic_DNA"/>
</dbReference>
<dbReference type="NCBIfam" id="NF001375">
    <property type="entry name" value="PRK00278.2-2"/>
    <property type="match status" value="1"/>
</dbReference>
<protein>
    <recommendedName>
        <fullName evidence="8">Indole-3-glycerol phosphate synthase</fullName>
        <shortName evidence="8">IGPS</shortName>
        <ecNumber evidence="8">4.1.1.48</ecNumber>
    </recommendedName>
</protein>
<dbReference type="RefSeq" id="WP_306979952.1">
    <property type="nucleotide sequence ID" value="NZ_JAUSUA010000001.1"/>
</dbReference>
<evidence type="ECO:0000256" key="4">
    <source>
        <dbReference type="ARBA" id="ARBA00022793"/>
    </source>
</evidence>
<evidence type="ECO:0000256" key="3">
    <source>
        <dbReference type="ARBA" id="ARBA00022605"/>
    </source>
</evidence>
<dbReference type="PANTHER" id="PTHR22854">
    <property type="entry name" value="TRYPTOPHAN BIOSYNTHESIS PROTEIN"/>
    <property type="match status" value="1"/>
</dbReference>
<evidence type="ECO:0000313" key="11">
    <source>
        <dbReference type="Proteomes" id="UP001225034"/>
    </source>
</evidence>
<evidence type="ECO:0000256" key="1">
    <source>
        <dbReference type="ARBA" id="ARBA00001633"/>
    </source>
</evidence>
<evidence type="ECO:0000256" key="5">
    <source>
        <dbReference type="ARBA" id="ARBA00022822"/>
    </source>
</evidence>
<reference evidence="10 11" key="1">
    <citation type="submission" date="2023-07" db="EMBL/GenBank/DDBJ databases">
        <title>Genomic Encyclopedia of Type Strains, Phase IV (KMG-IV): sequencing the most valuable type-strain genomes for metagenomic binning, comparative biology and taxonomic classification.</title>
        <authorList>
            <person name="Goeker M."/>
        </authorList>
    </citation>
    <scope>NUCLEOTIDE SEQUENCE [LARGE SCALE GENOMIC DNA]</scope>
    <source>
        <strain evidence="10 11">DSM 19154</strain>
    </source>
</reference>
<keyword evidence="5 8" id="KW-0822">Tryptophan biosynthesis</keyword>
<evidence type="ECO:0000313" key="10">
    <source>
        <dbReference type="EMBL" id="MDQ0205924.1"/>
    </source>
</evidence>
<keyword evidence="11" id="KW-1185">Reference proteome</keyword>
<dbReference type="CDD" id="cd00331">
    <property type="entry name" value="IGPS"/>
    <property type="match status" value="1"/>
</dbReference>
<keyword evidence="7 8" id="KW-0456">Lyase</keyword>
<evidence type="ECO:0000256" key="6">
    <source>
        <dbReference type="ARBA" id="ARBA00023141"/>
    </source>
</evidence>
<comment type="caution">
    <text evidence="10">The sequence shown here is derived from an EMBL/GenBank/DDBJ whole genome shotgun (WGS) entry which is preliminary data.</text>
</comment>
<dbReference type="InterPro" id="IPR013798">
    <property type="entry name" value="Indole-3-glycerol_P_synth_dom"/>
</dbReference>
<dbReference type="InterPro" id="IPR045186">
    <property type="entry name" value="Indole-3-glycerol_P_synth"/>
</dbReference>
<name>A0ABT9YDJ3_9BACI</name>
<organism evidence="10 11">
    <name type="scientific">Alkalicoccobacillus murimartini</name>
    <dbReference type="NCBI Taxonomy" id="171685"/>
    <lineage>
        <taxon>Bacteria</taxon>
        <taxon>Bacillati</taxon>
        <taxon>Bacillota</taxon>
        <taxon>Bacilli</taxon>
        <taxon>Bacillales</taxon>
        <taxon>Bacillaceae</taxon>
        <taxon>Alkalicoccobacillus</taxon>
    </lineage>
</organism>
<feature type="domain" description="Indole-3-glycerol phosphate synthase" evidence="9">
    <location>
        <begin position="7"/>
        <end position="240"/>
    </location>
</feature>